<accession>A0A6C0KYE5</accession>
<dbReference type="GO" id="GO:0004014">
    <property type="term" value="F:adenosylmethionine decarboxylase activity"/>
    <property type="evidence" value="ECO:0007669"/>
    <property type="project" value="InterPro"/>
</dbReference>
<evidence type="ECO:0000313" key="9">
    <source>
        <dbReference type="EMBL" id="QHU22619.1"/>
    </source>
</evidence>
<dbReference type="EMBL" id="MN741013">
    <property type="protein sequence ID" value="QHU22619.1"/>
    <property type="molecule type" value="Genomic_DNA"/>
</dbReference>
<keyword evidence="3" id="KW-0068">Autocatalytic cleavage</keyword>
<dbReference type="PANTHER" id="PTHR33866:SF2">
    <property type="entry name" value="S-ADENOSYLMETHIONINE DECARBOXYLASE PROENZYME"/>
    <property type="match status" value="1"/>
</dbReference>
<name>A0A6C0KYE5_9ZZZZ</name>
<organism evidence="9">
    <name type="scientific">viral metagenome</name>
    <dbReference type="NCBI Taxonomy" id="1070528"/>
    <lineage>
        <taxon>unclassified sequences</taxon>
        <taxon>metagenomes</taxon>
        <taxon>organismal metagenomes</taxon>
    </lineage>
</organism>
<dbReference type="AlphaFoldDB" id="A0A6C0KYE5"/>
<evidence type="ECO:0000256" key="5">
    <source>
        <dbReference type="ARBA" id="ARBA00023145"/>
    </source>
</evidence>
<keyword evidence="2" id="KW-0210">Decarboxylase</keyword>
<protein>
    <recommendedName>
        <fullName evidence="10">S-adenosylmethionine decarboxylase</fullName>
    </recommendedName>
</protein>
<keyword evidence="4" id="KW-0620">Polyamine biosynthesis</keyword>
<keyword evidence="7" id="KW-0704">Schiff base</keyword>
<keyword evidence="8" id="KW-0670">Pyruvate</keyword>
<evidence type="ECO:0000256" key="7">
    <source>
        <dbReference type="ARBA" id="ARBA00023270"/>
    </source>
</evidence>
<keyword evidence="5" id="KW-0865">Zymogen</keyword>
<evidence type="ECO:0000256" key="8">
    <source>
        <dbReference type="ARBA" id="ARBA00023317"/>
    </source>
</evidence>
<evidence type="ECO:0000256" key="1">
    <source>
        <dbReference type="ARBA" id="ARBA00001928"/>
    </source>
</evidence>
<dbReference type="GO" id="GO:0008295">
    <property type="term" value="P:spermidine biosynthetic process"/>
    <property type="evidence" value="ECO:0007669"/>
    <property type="project" value="InterPro"/>
</dbReference>
<dbReference type="GO" id="GO:0005829">
    <property type="term" value="C:cytosol"/>
    <property type="evidence" value="ECO:0007669"/>
    <property type="project" value="TreeGrafter"/>
</dbReference>
<dbReference type="Pfam" id="PF02675">
    <property type="entry name" value="AdoMet_dc"/>
    <property type="match status" value="1"/>
</dbReference>
<dbReference type="Gene3D" id="3.60.90.10">
    <property type="entry name" value="S-adenosylmethionine decarboxylase"/>
    <property type="match status" value="1"/>
</dbReference>
<keyword evidence="6" id="KW-0456">Lyase</keyword>
<dbReference type="SUPFAM" id="SSF56276">
    <property type="entry name" value="S-adenosylmethionine decarboxylase"/>
    <property type="match status" value="1"/>
</dbReference>
<comment type="cofactor">
    <cofactor evidence="1">
        <name>pyruvate</name>
        <dbReference type="ChEBI" id="CHEBI:15361"/>
    </cofactor>
</comment>
<reference evidence="9" key="1">
    <citation type="journal article" date="2020" name="Nature">
        <title>Giant virus diversity and host interactions through global metagenomics.</title>
        <authorList>
            <person name="Schulz F."/>
            <person name="Roux S."/>
            <person name="Paez-Espino D."/>
            <person name="Jungbluth S."/>
            <person name="Walsh D.A."/>
            <person name="Denef V.J."/>
            <person name="McMahon K.D."/>
            <person name="Konstantinidis K.T."/>
            <person name="Eloe-Fadrosh E.A."/>
            <person name="Kyrpides N.C."/>
            <person name="Woyke T."/>
        </authorList>
    </citation>
    <scope>NUCLEOTIDE SEQUENCE</scope>
    <source>
        <strain evidence="9">GVMAG-S-ERX555907-102</strain>
    </source>
</reference>
<evidence type="ECO:0000256" key="4">
    <source>
        <dbReference type="ARBA" id="ARBA00023115"/>
    </source>
</evidence>
<evidence type="ECO:0000256" key="2">
    <source>
        <dbReference type="ARBA" id="ARBA00022793"/>
    </source>
</evidence>
<dbReference type="InterPro" id="IPR003826">
    <property type="entry name" value="AdoMetDC_fam_prok"/>
</dbReference>
<evidence type="ECO:0008006" key="10">
    <source>
        <dbReference type="Google" id="ProtNLM"/>
    </source>
</evidence>
<evidence type="ECO:0000256" key="3">
    <source>
        <dbReference type="ARBA" id="ARBA00022813"/>
    </source>
</evidence>
<evidence type="ECO:0000256" key="6">
    <source>
        <dbReference type="ARBA" id="ARBA00023239"/>
    </source>
</evidence>
<sequence>MTHILLDIKYNNTESVLYDKNRGEAIIKNWCEYNNHTLVMPPISHVFPTYNDKNKEKMIEGFFQSSILSYHCEYGGGGYGGACAYGSESDHQSLHQQGEQGSQDSQGGYNGYTSIGLLKESHISIHTYPEVNSIQIDFFSCKDLDERQNATFMERIFQRPKTIKYDCQFIKRKVL</sequence>
<proteinExistence type="predicted"/>
<dbReference type="InterPro" id="IPR016067">
    <property type="entry name" value="S-AdoMet_deCO2ase_core"/>
</dbReference>
<dbReference type="PANTHER" id="PTHR33866">
    <property type="entry name" value="S-ADENOSYLMETHIONINE DECARBOXYLASE PROENZYME"/>
    <property type="match status" value="1"/>
</dbReference>